<keyword evidence="1" id="KW-0732">Signal</keyword>
<dbReference type="PANTHER" id="PTHR30105">
    <property type="entry name" value="UNCHARACTERIZED YIBQ-RELATED"/>
    <property type="match status" value="1"/>
</dbReference>
<name>A0A4R4EGN6_9BACL</name>
<evidence type="ECO:0000256" key="1">
    <source>
        <dbReference type="SAM" id="SignalP"/>
    </source>
</evidence>
<dbReference type="InterPro" id="IPR011330">
    <property type="entry name" value="Glyco_hydro/deAcase_b/a-brl"/>
</dbReference>
<dbReference type="CDD" id="cd10936">
    <property type="entry name" value="CE4_DAC2"/>
    <property type="match status" value="1"/>
</dbReference>
<gene>
    <name evidence="2" type="ORF">E0485_10520</name>
</gene>
<evidence type="ECO:0000313" key="2">
    <source>
        <dbReference type="EMBL" id="TCZ77421.1"/>
    </source>
</evidence>
<dbReference type="InterPro" id="IPR006837">
    <property type="entry name" value="Divergent_DAC"/>
</dbReference>
<protein>
    <submittedName>
        <fullName evidence="2">Divergent polysaccharide deacetylase family protein</fullName>
    </submittedName>
</protein>
<accession>A0A4R4EGN6</accession>
<comment type="caution">
    <text evidence="2">The sequence shown here is derived from an EMBL/GenBank/DDBJ whole genome shotgun (WGS) entry which is preliminary data.</text>
</comment>
<dbReference type="AlphaFoldDB" id="A0A4R4EGN6"/>
<dbReference type="PANTHER" id="PTHR30105:SF2">
    <property type="entry name" value="DIVERGENT POLYSACCHARIDE DEACETYLASE SUPERFAMILY"/>
    <property type="match status" value="1"/>
</dbReference>
<feature type="chain" id="PRO_5020180469" evidence="1">
    <location>
        <begin position="23"/>
        <end position="263"/>
    </location>
</feature>
<dbReference type="EMBL" id="SKFG01000009">
    <property type="protein sequence ID" value="TCZ77421.1"/>
    <property type="molecule type" value="Genomic_DNA"/>
</dbReference>
<reference evidence="2 3" key="1">
    <citation type="submission" date="2019-03" db="EMBL/GenBank/DDBJ databases">
        <authorList>
            <person name="Kim M.K.M."/>
        </authorList>
    </citation>
    <scope>NUCLEOTIDE SEQUENCE [LARGE SCALE GENOMIC DNA]</scope>
    <source>
        <strain evidence="2 3">18JY21-1</strain>
    </source>
</reference>
<organism evidence="2 3">
    <name type="scientific">Paenibacillus albiflavus</name>
    <dbReference type="NCBI Taxonomy" id="2545760"/>
    <lineage>
        <taxon>Bacteria</taxon>
        <taxon>Bacillati</taxon>
        <taxon>Bacillota</taxon>
        <taxon>Bacilli</taxon>
        <taxon>Bacillales</taxon>
        <taxon>Paenibacillaceae</taxon>
        <taxon>Paenibacillus</taxon>
    </lineage>
</organism>
<dbReference type="Pfam" id="PF04748">
    <property type="entry name" value="Polysacc_deac_2"/>
    <property type="match status" value="1"/>
</dbReference>
<dbReference type="SUPFAM" id="SSF88713">
    <property type="entry name" value="Glycoside hydrolase/deacetylase"/>
    <property type="match status" value="1"/>
</dbReference>
<feature type="signal peptide" evidence="1">
    <location>
        <begin position="1"/>
        <end position="22"/>
    </location>
</feature>
<dbReference type="RefSeq" id="WP_132417992.1">
    <property type="nucleotide sequence ID" value="NZ_SKFG01000009.1"/>
</dbReference>
<dbReference type="Gene3D" id="3.20.20.370">
    <property type="entry name" value="Glycoside hydrolase/deacetylase"/>
    <property type="match status" value="1"/>
</dbReference>
<evidence type="ECO:0000313" key="3">
    <source>
        <dbReference type="Proteomes" id="UP000295418"/>
    </source>
</evidence>
<sequence length="263" mass="28786">MLQLGIMAIMLALTINSTTSHVATVHQEYIPDKSKMASIIIDDFGNNMKGTQEIIAMPYPLTVAVMPFLPTSKSDAEAAHLAGKEVIIHMPMEPVSGNKSWLGPGVILTSLSDDEIRKRVDAAVAEIPHAIGINNHMGSKATGDPRVMRIVLEQCKKHRLFFVDSHTNYHSIACKTAVEVGVPCIENELFLDDTHTVSHVMKQIGVIHQRLQTRKYCVAIGHVGSSGRTTAEALKNKLPDLANYVQLIPISQLISLKHDGLTE</sequence>
<proteinExistence type="predicted"/>
<dbReference type="GO" id="GO:0005975">
    <property type="term" value="P:carbohydrate metabolic process"/>
    <property type="evidence" value="ECO:0007669"/>
    <property type="project" value="InterPro"/>
</dbReference>
<keyword evidence="3" id="KW-1185">Reference proteome</keyword>
<dbReference type="OrthoDB" id="9784811at2"/>
<dbReference type="Proteomes" id="UP000295418">
    <property type="component" value="Unassembled WGS sequence"/>
</dbReference>